<evidence type="ECO:0000259" key="11">
    <source>
        <dbReference type="PROSITE" id="PS50893"/>
    </source>
</evidence>
<keyword evidence="4 10" id="KW-0812">Transmembrane</keyword>
<feature type="transmembrane region" description="Helical" evidence="10">
    <location>
        <begin position="546"/>
        <end position="566"/>
    </location>
</feature>
<keyword evidence="3" id="KW-0813">Transport</keyword>
<feature type="transmembrane region" description="Helical" evidence="10">
    <location>
        <begin position="652"/>
        <end position="673"/>
    </location>
</feature>
<proteinExistence type="inferred from homology"/>
<feature type="compositionally biased region" description="Basic residues" evidence="9">
    <location>
        <begin position="693"/>
        <end position="702"/>
    </location>
</feature>
<dbReference type="Gene3D" id="3.40.50.300">
    <property type="entry name" value="P-loop containing nucleotide triphosphate hydrolases"/>
    <property type="match status" value="2"/>
</dbReference>
<dbReference type="GO" id="GO:0016887">
    <property type="term" value="F:ATP hydrolysis activity"/>
    <property type="evidence" value="ECO:0007669"/>
    <property type="project" value="InterPro"/>
</dbReference>
<dbReference type="Proteomes" id="UP000639403">
    <property type="component" value="Unassembled WGS sequence"/>
</dbReference>
<gene>
    <name evidence="12" type="ORF">IEO21_01225</name>
</gene>
<evidence type="ECO:0000256" key="4">
    <source>
        <dbReference type="ARBA" id="ARBA00022692"/>
    </source>
</evidence>
<keyword evidence="6" id="KW-0067">ATP-binding</keyword>
<comment type="subcellular location">
    <subcellularLocation>
        <location evidence="1">Membrane</location>
        <topology evidence="1">Multi-pass membrane protein</topology>
    </subcellularLocation>
</comment>
<feature type="transmembrane region" description="Helical" evidence="10">
    <location>
        <begin position="1192"/>
        <end position="1211"/>
    </location>
</feature>
<evidence type="ECO:0000256" key="10">
    <source>
        <dbReference type="SAM" id="Phobius"/>
    </source>
</evidence>
<dbReference type="Pfam" id="PF06422">
    <property type="entry name" value="PDR_CDR"/>
    <property type="match status" value="1"/>
</dbReference>
<dbReference type="InterPro" id="IPR034003">
    <property type="entry name" value="ABCG_PDR_2"/>
</dbReference>
<dbReference type="GO" id="GO:0140359">
    <property type="term" value="F:ABC-type transporter activity"/>
    <property type="evidence" value="ECO:0007669"/>
    <property type="project" value="InterPro"/>
</dbReference>
<dbReference type="InterPro" id="IPR010929">
    <property type="entry name" value="PDR_CDR_ABC"/>
</dbReference>
<feature type="transmembrane region" description="Helical" evidence="10">
    <location>
        <begin position="481"/>
        <end position="507"/>
    </location>
</feature>
<evidence type="ECO:0000256" key="9">
    <source>
        <dbReference type="SAM" id="MobiDB-lite"/>
    </source>
</evidence>
<evidence type="ECO:0000313" key="13">
    <source>
        <dbReference type="Proteomes" id="UP000639403"/>
    </source>
</evidence>
<feature type="transmembrane region" description="Helical" evidence="10">
    <location>
        <begin position="1165"/>
        <end position="1186"/>
    </location>
</feature>
<reference evidence="12" key="2">
    <citation type="journal article" name="Front. Microbiol.">
        <title>Degradative Capacity of Two Strains of Rhodonia placenta: From Phenotype to Genotype.</title>
        <authorList>
            <person name="Kolle M."/>
            <person name="Horta M.A.C."/>
            <person name="Nowrousian M."/>
            <person name="Ohm R.A."/>
            <person name="Benz J.P."/>
            <person name="Pilgard A."/>
        </authorList>
    </citation>
    <scope>NUCLEOTIDE SEQUENCE</scope>
    <source>
        <strain evidence="12">FPRL280</strain>
    </source>
</reference>
<dbReference type="EMBL" id="JADOXO010000008">
    <property type="protein sequence ID" value="KAF9820782.1"/>
    <property type="molecule type" value="Genomic_DNA"/>
</dbReference>
<dbReference type="InterPro" id="IPR017871">
    <property type="entry name" value="ABC_transporter-like_CS"/>
</dbReference>
<organism evidence="12 13">
    <name type="scientific">Rhodonia placenta</name>
    <dbReference type="NCBI Taxonomy" id="104341"/>
    <lineage>
        <taxon>Eukaryota</taxon>
        <taxon>Fungi</taxon>
        <taxon>Dikarya</taxon>
        <taxon>Basidiomycota</taxon>
        <taxon>Agaricomycotina</taxon>
        <taxon>Agaricomycetes</taxon>
        <taxon>Polyporales</taxon>
        <taxon>Adustoporiaceae</taxon>
        <taxon>Rhodonia</taxon>
    </lineage>
</organism>
<name>A0A8H7U6E5_9APHY</name>
<dbReference type="CDD" id="cd03232">
    <property type="entry name" value="ABCG_PDR_domain2"/>
    <property type="match status" value="1"/>
</dbReference>
<comment type="caution">
    <text evidence="12">The sequence shown here is derived from an EMBL/GenBank/DDBJ whole genome shotgun (WGS) entry which is preliminary data.</text>
</comment>
<dbReference type="InterPro" id="IPR034001">
    <property type="entry name" value="ABCG_PDR_1"/>
</dbReference>
<feature type="transmembrane region" description="Helical" evidence="10">
    <location>
        <begin position="1136"/>
        <end position="1153"/>
    </location>
</feature>
<reference evidence="12" key="1">
    <citation type="submission" date="2020-11" db="EMBL/GenBank/DDBJ databases">
        <authorList>
            <person name="Koelle M."/>
            <person name="Horta M.A.C."/>
            <person name="Nowrousian M."/>
            <person name="Ohm R.A."/>
            <person name="Benz P."/>
            <person name="Pilgard A."/>
        </authorList>
    </citation>
    <scope>NUCLEOTIDE SEQUENCE</scope>
    <source>
        <strain evidence="12">FPRL280</strain>
    </source>
</reference>
<feature type="compositionally biased region" description="Basic and acidic residues" evidence="9">
    <location>
        <begin position="703"/>
        <end position="712"/>
    </location>
</feature>
<evidence type="ECO:0000256" key="1">
    <source>
        <dbReference type="ARBA" id="ARBA00004141"/>
    </source>
</evidence>
<dbReference type="InterPro" id="IPR027417">
    <property type="entry name" value="P-loop_NTPase"/>
</dbReference>
<evidence type="ECO:0000256" key="5">
    <source>
        <dbReference type="ARBA" id="ARBA00022741"/>
    </source>
</evidence>
<dbReference type="GO" id="GO:0016020">
    <property type="term" value="C:membrane"/>
    <property type="evidence" value="ECO:0007669"/>
    <property type="project" value="UniProtKB-SubCell"/>
</dbReference>
<feature type="transmembrane region" description="Helical" evidence="10">
    <location>
        <begin position="1050"/>
        <end position="1071"/>
    </location>
</feature>
<dbReference type="PANTHER" id="PTHR19241">
    <property type="entry name" value="ATP-BINDING CASSETTE TRANSPORTER"/>
    <property type="match status" value="1"/>
</dbReference>
<keyword evidence="5" id="KW-0547">Nucleotide-binding</keyword>
<dbReference type="GO" id="GO:0005524">
    <property type="term" value="F:ATP binding"/>
    <property type="evidence" value="ECO:0007669"/>
    <property type="project" value="UniProtKB-KW"/>
</dbReference>
<evidence type="ECO:0000256" key="3">
    <source>
        <dbReference type="ARBA" id="ARBA00022448"/>
    </source>
</evidence>
<feature type="region of interest" description="Disordered" evidence="9">
    <location>
        <begin position="693"/>
        <end position="717"/>
    </location>
</feature>
<dbReference type="InterPro" id="IPR003439">
    <property type="entry name" value="ABC_transporter-like_ATP-bd"/>
</dbReference>
<dbReference type="InterPro" id="IPR013525">
    <property type="entry name" value="ABC2_TM"/>
</dbReference>
<protein>
    <recommendedName>
        <fullName evidence="11">ABC transporter domain-containing protein</fullName>
    </recommendedName>
</protein>
<evidence type="ECO:0000256" key="8">
    <source>
        <dbReference type="ARBA" id="ARBA00023136"/>
    </source>
</evidence>
<dbReference type="InterPro" id="IPR003593">
    <property type="entry name" value="AAA+_ATPase"/>
</dbReference>
<feature type="domain" description="ABC transporter" evidence="11">
    <location>
        <begin position="721"/>
        <end position="959"/>
    </location>
</feature>
<evidence type="ECO:0000256" key="2">
    <source>
        <dbReference type="ARBA" id="ARBA00006012"/>
    </source>
</evidence>
<evidence type="ECO:0000313" key="12">
    <source>
        <dbReference type="EMBL" id="KAF9820782.1"/>
    </source>
</evidence>
<evidence type="ECO:0000256" key="7">
    <source>
        <dbReference type="ARBA" id="ARBA00022989"/>
    </source>
</evidence>
<dbReference type="PROSITE" id="PS50893">
    <property type="entry name" value="ABC_TRANSPORTER_2"/>
    <property type="match status" value="2"/>
</dbReference>
<dbReference type="Pfam" id="PF19055">
    <property type="entry name" value="ABC2_membrane_7"/>
    <property type="match status" value="1"/>
</dbReference>
<evidence type="ECO:0000256" key="6">
    <source>
        <dbReference type="ARBA" id="ARBA00022840"/>
    </source>
</evidence>
<dbReference type="InterPro" id="IPR043926">
    <property type="entry name" value="ABCG_dom"/>
</dbReference>
<keyword evidence="8 10" id="KW-0472">Membrane</keyword>
<dbReference type="Pfam" id="PF00005">
    <property type="entry name" value="ABC_tran"/>
    <property type="match status" value="2"/>
</dbReference>
<accession>A0A8H7U6E5</accession>
<dbReference type="PROSITE" id="PS00211">
    <property type="entry name" value="ABC_TRANSPORTER_1"/>
    <property type="match status" value="1"/>
</dbReference>
<feature type="transmembrane region" description="Helical" evidence="10">
    <location>
        <begin position="513"/>
        <end position="534"/>
    </location>
</feature>
<sequence>MLRSRSAPAKELGVMFKYLRVVGLGAVTIYQPTLGSKLNPLNVLDGIKQWRSPATRDILYGFEGVVKPGEMLLVLGRPGAGCSTFLRVLANQHAEFHSVQGDIHYDSLSPQEVHRHYRGDIHYCSEEDYHFPTLTVDQTLRFAARTRTPRNQPDSSSPRDHAEKVAEHLETTFGLRHARNTVVGDAAVRGISGGEKKRVSICEGLATRSLISCWDNTHAVATLSASTALEFVRSLRSVTDCERKTTIVSLQQAGEPLFELFDKVCLIYEGRMVYFGPASRARQYFVDMGYLPTNRQTTADFLVAVTDPDGRETQIGFDRYIPQTAHEFAGYYRKSDICPLNKADIEAYGDECIGKPHRAAIFQERSRAENDSMAGADSPYLLSLSTQAWVLLVRRLQLERGALRRRITQLIASMIQAIMAGSVYVHLHPDTSSFYSRSSVVQFALVWVTFTTSTEIPALFSQRPIVLKHFRAAMYHPLLDSLSLTLLDIPITLFTTGLFSIIIYFLADLHDSFGRFMTFTLVLLLITFTMKGLFRAVATSFKSPAPAQALAGLLMMFSVLYMGFILPLPTMIGALKWITYINPLKYGIEAVTVNEFEDLIAACSTPIPQGPGYEHVVSENQVCTTVGSLPGDLSVSGARYLQVNFDFSYDHLWRNVGILIAFCAFFTIVYLLMTEIRVESASQTSVVLFKKPTRKQSSQHRRSNVDTGHEASTRTATGGTFSFENLSYSVPTADGARRELLQDVSGCVTPGSLVALMGESGAGKTTLLNVLSKRTTTGDVTGDLLLDGKPVPANFQTQIGFCQQVDTHYPLSTVREALLFSVQLRQSQSVPLSVKMARVVECITMCGLEPYSDAIIGTLGIEQLRRVSIAIELIAEPPLLFLDEPTSGLDSQGALSIVRALRNLADKGQAIVCTIHQPSSDVFEMFDHLLLLRKGGQVVYHGELGNDSKKIIDYFEKHGARPCTPDENPADYILNVIGASSISTLNQDWHEIWVHCSEARKLHAQLDAIRLNKVPLEIAQSHSRDSAVSWGTQVATLLNRNLTGYWRNPTYLLSKFILTSGAGIVIGLSFLHTKDNLQGTQNQLWTVYLSTYMASPLTHQMFVPLINVRNIYELRERFSNMYHWTALLTAQLLAELPWNILAMTAYFLSWYWTVGFPASRAGYSYLMLAVVYPLYFTTVGQAVGAFSPTPEAASLGFSALFAFMLLFDGVMRPYAQLGWWQWMNRVIPSTYLVEGIVGQATGGMPIHCDLDEIVSVDPPAGMTCSQYLAAFAETAGGYLTNANDSQACGYCPYRTKDIFFTENFSISYSHRWRDFGILIAYVFINVSSRVFTPRRLLT</sequence>
<keyword evidence="7 10" id="KW-1133">Transmembrane helix</keyword>
<dbReference type="Pfam" id="PF01061">
    <property type="entry name" value="ABC2_membrane"/>
    <property type="match status" value="2"/>
</dbReference>
<dbReference type="SUPFAM" id="SSF52540">
    <property type="entry name" value="P-loop containing nucleoside triphosphate hydrolases"/>
    <property type="match status" value="2"/>
</dbReference>
<comment type="similarity">
    <text evidence="2">Belongs to the ABC transporter superfamily. ABCG family. PDR (TC 3.A.1.205) subfamily.</text>
</comment>
<dbReference type="CDD" id="cd03233">
    <property type="entry name" value="ABCG_PDR_domain1"/>
    <property type="match status" value="1"/>
</dbReference>
<feature type="domain" description="ABC transporter" evidence="11">
    <location>
        <begin position="41"/>
        <end position="294"/>
    </location>
</feature>
<dbReference type="SMART" id="SM00382">
    <property type="entry name" value="AAA"/>
    <property type="match status" value="2"/>
</dbReference>